<comment type="caution">
    <text evidence="1">The sequence shown here is derived from an EMBL/GenBank/DDBJ whole genome shotgun (WGS) entry which is preliminary data.</text>
</comment>
<name>A0ABT7LNH7_9BURK</name>
<dbReference type="Proteomes" id="UP001238603">
    <property type="component" value="Unassembled WGS sequence"/>
</dbReference>
<organism evidence="1 2">
    <name type="scientific">Roseateles subflavus</name>
    <dbReference type="NCBI Taxonomy" id="3053353"/>
    <lineage>
        <taxon>Bacteria</taxon>
        <taxon>Pseudomonadati</taxon>
        <taxon>Pseudomonadota</taxon>
        <taxon>Betaproteobacteria</taxon>
        <taxon>Burkholderiales</taxon>
        <taxon>Sphaerotilaceae</taxon>
        <taxon>Roseateles</taxon>
    </lineage>
</organism>
<sequence>MNDNIWQDEQAMTILQEAKEKLQALGAVCELTPAGVPGEGVVAALFCSSTKRGLSASLVAQDLGVERAASESRKLLDTRIEQWNQDREVEASMAKSAAADIPGTSARNGWRNVGVQAQTFTQGSADLARLQSLYSNGDAERMIAGGVIVQTTYPRAED</sequence>
<reference evidence="1 2" key="1">
    <citation type="submission" date="2023-06" db="EMBL/GenBank/DDBJ databases">
        <title>Pelomonas sp. APW6 16S ribosomal RNA gene genome sequencing and assembly.</title>
        <authorList>
            <person name="Woo H."/>
        </authorList>
    </citation>
    <scope>NUCLEOTIDE SEQUENCE [LARGE SCALE GENOMIC DNA]</scope>
    <source>
        <strain evidence="1 2">APW6</strain>
    </source>
</reference>
<accession>A0ABT7LNH7</accession>
<evidence type="ECO:0000313" key="2">
    <source>
        <dbReference type="Proteomes" id="UP001238603"/>
    </source>
</evidence>
<evidence type="ECO:0000313" key="1">
    <source>
        <dbReference type="EMBL" id="MDL5034431.1"/>
    </source>
</evidence>
<dbReference type="EMBL" id="JASVDS010000008">
    <property type="protein sequence ID" value="MDL5034431.1"/>
    <property type="molecule type" value="Genomic_DNA"/>
</dbReference>
<gene>
    <name evidence="1" type="ORF">QRD43_21185</name>
</gene>
<keyword evidence="2" id="KW-1185">Reference proteome</keyword>
<protein>
    <submittedName>
        <fullName evidence="1">Uncharacterized protein</fullName>
    </submittedName>
</protein>
<dbReference type="RefSeq" id="WP_285984506.1">
    <property type="nucleotide sequence ID" value="NZ_JASVDS010000008.1"/>
</dbReference>
<proteinExistence type="predicted"/>